<comment type="function">
    <text evidence="3">Binds together with bS18 to 16S ribosomal RNA.</text>
</comment>
<dbReference type="GO" id="GO:0005840">
    <property type="term" value="C:ribosome"/>
    <property type="evidence" value="ECO:0007669"/>
    <property type="project" value="UniProtKB-KW"/>
</dbReference>
<sequence>MLLNLKYRRANIIPMSNEQNLYEAAYLISPAYSEEEARNFQQTLKNLVQSGGGFIDQEGGVEKRRLAYPIKKMREAHLGSFRFLLSGDKIAEIDGKLKTSKEVLRHLLVHTKRQPPRTIRTQVIKPIILDEPEISTKKPDAKPAETREPASDIAEIDKKLEEILGK</sequence>
<dbReference type="GO" id="GO:0070181">
    <property type="term" value="F:small ribosomal subunit rRNA binding"/>
    <property type="evidence" value="ECO:0007669"/>
    <property type="project" value="TreeGrafter"/>
</dbReference>
<name>A0A1F5WPQ3_9BACT</name>
<evidence type="ECO:0000256" key="2">
    <source>
        <dbReference type="ARBA" id="ARBA00035294"/>
    </source>
</evidence>
<dbReference type="SUPFAM" id="SSF54995">
    <property type="entry name" value="Ribosomal protein S6"/>
    <property type="match status" value="1"/>
</dbReference>
<dbReference type="InterPro" id="IPR000529">
    <property type="entry name" value="Ribosomal_bS6"/>
</dbReference>
<dbReference type="PANTHER" id="PTHR21011:SF1">
    <property type="entry name" value="SMALL RIBOSOMAL SUBUNIT PROTEIN BS6M"/>
    <property type="match status" value="1"/>
</dbReference>
<dbReference type="EMBL" id="MFHI01000039">
    <property type="protein sequence ID" value="OGF77584.1"/>
    <property type="molecule type" value="Genomic_DNA"/>
</dbReference>
<dbReference type="InterPro" id="IPR035980">
    <property type="entry name" value="Ribosomal_bS6_sf"/>
</dbReference>
<keyword evidence="3" id="KW-0694">RNA-binding</keyword>
<proteinExistence type="inferred from homology"/>
<evidence type="ECO:0000256" key="1">
    <source>
        <dbReference type="ARBA" id="ARBA00009512"/>
    </source>
</evidence>
<dbReference type="AlphaFoldDB" id="A0A1F5WPQ3"/>
<keyword evidence="3 4" id="KW-0689">Ribosomal protein</keyword>
<evidence type="ECO:0000313" key="5">
    <source>
        <dbReference type="Proteomes" id="UP000178425"/>
    </source>
</evidence>
<dbReference type="Pfam" id="PF01250">
    <property type="entry name" value="Ribosomal_S6"/>
    <property type="match status" value="1"/>
</dbReference>
<comment type="similarity">
    <text evidence="1 3">Belongs to the bacterial ribosomal protein bS6 family.</text>
</comment>
<dbReference type="CDD" id="cd00473">
    <property type="entry name" value="bS6"/>
    <property type="match status" value="1"/>
</dbReference>
<reference evidence="4 5" key="1">
    <citation type="journal article" date="2016" name="Nat. Commun.">
        <title>Thousands of microbial genomes shed light on interconnected biogeochemical processes in an aquifer system.</title>
        <authorList>
            <person name="Anantharaman K."/>
            <person name="Brown C.T."/>
            <person name="Hug L.A."/>
            <person name="Sharon I."/>
            <person name="Castelle C.J."/>
            <person name="Probst A.J."/>
            <person name="Thomas B.C."/>
            <person name="Singh A."/>
            <person name="Wilkins M.J."/>
            <person name="Karaoz U."/>
            <person name="Brodie E.L."/>
            <person name="Williams K.H."/>
            <person name="Hubbard S.S."/>
            <person name="Banfield J.F."/>
        </authorList>
    </citation>
    <scope>NUCLEOTIDE SEQUENCE [LARGE SCALE GENOMIC DNA]</scope>
</reference>
<dbReference type="GO" id="GO:1990904">
    <property type="term" value="C:ribonucleoprotein complex"/>
    <property type="evidence" value="ECO:0007669"/>
    <property type="project" value="UniProtKB-KW"/>
</dbReference>
<keyword evidence="3" id="KW-0699">rRNA-binding</keyword>
<dbReference type="InterPro" id="IPR020814">
    <property type="entry name" value="Ribosomal_S6_plastid/chlpt"/>
</dbReference>
<dbReference type="NCBIfam" id="TIGR00166">
    <property type="entry name" value="S6"/>
    <property type="match status" value="1"/>
</dbReference>
<evidence type="ECO:0000313" key="4">
    <source>
        <dbReference type="EMBL" id="OGF77584.1"/>
    </source>
</evidence>
<protein>
    <recommendedName>
        <fullName evidence="2 3">Small ribosomal subunit protein bS6</fullName>
    </recommendedName>
</protein>
<dbReference type="HAMAP" id="MF_00360">
    <property type="entry name" value="Ribosomal_bS6"/>
    <property type="match status" value="1"/>
</dbReference>
<dbReference type="GO" id="GO:0005737">
    <property type="term" value="C:cytoplasm"/>
    <property type="evidence" value="ECO:0007669"/>
    <property type="project" value="UniProtKB-ARBA"/>
</dbReference>
<dbReference type="GO" id="GO:0006412">
    <property type="term" value="P:translation"/>
    <property type="evidence" value="ECO:0007669"/>
    <property type="project" value="UniProtKB-UniRule"/>
</dbReference>
<dbReference type="Proteomes" id="UP000178425">
    <property type="component" value="Unassembled WGS sequence"/>
</dbReference>
<keyword evidence="3" id="KW-0687">Ribonucleoprotein</keyword>
<comment type="caution">
    <text evidence="4">The sequence shown here is derived from an EMBL/GenBank/DDBJ whole genome shotgun (WGS) entry which is preliminary data.</text>
</comment>
<gene>
    <name evidence="3" type="primary">rpsF</name>
    <name evidence="4" type="ORF">A2W54_02545</name>
</gene>
<dbReference type="PANTHER" id="PTHR21011">
    <property type="entry name" value="MITOCHONDRIAL 28S RIBOSOMAL PROTEIN S6"/>
    <property type="match status" value="1"/>
</dbReference>
<accession>A0A1F5WPQ3</accession>
<evidence type="ECO:0000256" key="3">
    <source>
        <dbReference type="HAMAP-Rule" id="MF_00360"/>
    </source>
</evidence>
<organism evidence="4 5">
    <name type="scientific">Candidatus Giovannonibacteria bacterium RIFCSPHIGHO2_02_43_13</name>
    <dbReference type="NCBI Taxonomy" id="1798330"/>
    <lineage>
        <taxon>Bacteria</taxon>
        <taxon>Candidatus Giovannoniibacteriota</taxon>
    </lineage>
</organism>
<dbReference type="Gene3D" id="3.30.70.60">
    <property type="match status" value="1"/>
</dbReference>
<dbReference type="InterPro" id="IPR014717">
    <property type="entry name" value="Transl_elong_EF1B/ribsomal_bS6"/>
</dbReference>
<dbReference type="GO" id="GO:0003735">
    <property type="term" value="F:structural constituent of ribosome"/>
    <property type="evidence" value="ECO:0007669"/>
    <property type="project" value="InterPro"/>
</dbReference>